<dbReference type="Gene3D" id="1.20.120.20">
    <property type="entry name" value="Apolipoprotein"/>
    <property type="match status" value="1"/>
</dbReference>
<feature type="transmembrane region" description="Helical" evidence="6">
    <location>
        <begin position="111"/>
        <end position="133"/>
    </location>
</feature>
<dbReference type="PANTHER" id="PTHR23112:SF0">
    <property type="entry name" value="TRANSMEMBRANE PROTEIN 116"/>
    <property type="match status" value="1"/>
</dbReference>
<comment type="subcellular location">
    <subcellularLocation>
        <location evidence="1">Membrane</location>
        <topology evidence="1">Multi-pass membrane protein</topology>
    </subcellularLocation>
</comment>
<dbReference type="GO" id="GO:0005886">
    <property type="term" value="C:plasma membrane"/>
    <property type="evidence" value="ECO:0007669"/>
    <property type="project" value="TreeGrafter"/>
</dbReference>
<evidence type="ECO:0000256" key="3">
    <source>
        <dbReference type="ARBA" id="ARBA00022989"/>
    </source>
</evidence>
<evidence type="ECO:0000256" key="4">
    <source>
        <dbReference type="ARBA" id="ARBA00023136"/>
    </source>
</evidence>
<dbReference type="Gene3D" id="1.10.287.700">
    <property type="entry name" value="Helix hairpin bin"/>
    <property type="match status" value="1"/>
</dbReference>
<gene>
    <name evidence="7" type="ORF">KVV02_008127</name>
</gene>
<feature type="transmembrane region" description="Helical" evidence="6">
    <location>
        <begin position="35"/>
        <end position="56"/>
    </location>
</feature>
<dbReference type="GO" id="GO:0007189">
    <property type="term" value="P:adenylate cyclase-activating G protein-coupled receptor signaling pathway"/>
    <property type="evidence" value="ECO:0007669"/>
    <property type="project" value="TreeGrafter"/>
</dbReference>
<feature type="compositionally biased region" description="Basic and acidic residues" evidence="5">
    <location>
        <begin position="784"/>
        <end position="830"/>
    </location>
</feature>
<dbReference type="PANTHER" id="PTHR23112">
    <property type="entry name" value="G PROTEIN-COUPLED RECEPTOR 157-RELATED"/>
    <property type="match status" value="1"/>
</dbReference>
<feature type="transmembrane region" description="Helical" evidence="6">
    <location>
        <begin position="153"/>
        <end position="184"/>
    </location>
</feature>
<feature type="compositionally biased region" description="Basic and acidic residues" evidence="5">
    <location>
        <begin position="539"/>
        <end position="601"/>
    </location>
</feature>
<feature type="compositionally biased region" description="Basic and acidic residues" evidence="5">
    <location>
        <begin position="706"/>
        <end position="757"/>
    </location>
</feature>
<protein>
    <submittedName>
        <fullName evidence="7">Uncharacterized protein</fullName>
    </submittedName>
</protein>
<reference evidence="7" key="1">
    <citation type="submission" date="2021-07" db="EMBL/GenBank/DDBJ databases">
        <title>Draft genome of Mortierella alpina, strain LL118, isolated from an aspen leaf litter sample.</title>
        <authorList>
            <person name="Yang S."/>
            <person name="Vinatzer B.A."/>
        </authorList>
    </citation>
    <scope>NUCLEOTIDE SEQUENCE</scope>
    <source>
        <strain evidence="7">LL118</strain>
    </source>
</reference>
<feature type="transmembrane region" description="Helical" evidence="6">
    <location>
        <begin position="422"/>
        <end position="443"/>
    </location>
</feature>
<feature type="compositionally biased region" description="Basic and acidic residues" evidence="5">
    <location>
        <begin position="609"/>
        <end position="666"/>
    </location>
</feature>
<feature type="region of interest" description="Disordered" evidence="5">
    <location>
        <begin position="690"/>
        <end position="830"/>
    </location>
</feature>
<feature type="transmembrane region" description="Helical" evidence="6">
    <location>
        <begin position="79"/>
        <end position="99"/>
    </location>
</feature>
<evidence type="ECO:0000313" key="7">
    <source>
        <dbReference type="EMBL" id="KAG9323709.1"/>
    </source>
</evidence>
<name>A0A9P8CYN1_MORAP</name>
<organism evidence="7 8">
    <name type="scientific">Mortierella alpina</name>
    <name type="common">Oleaginous fungus</name>
    <name type="synonym">Mortierella renispora</name>
    <dbReference type="NCBI Taxonomy" id="64518"/>
    <lineage>
        <taxon>Eukaryota</taxon>
        <taxon>Fungi</taxon>
        <taxon>Fungi incertae sedis</taxon>
        <taxon>Mucoromycota</taxon>
        <taxon>Mortierellomycotina</taxon>
        <taxon>Mortierellomycetes</taxon>
        <taxon>Mortierellales</taxon>
        <taxon>Mortierellaceae</taxon>
        <taxon>Mortierella</taxon>
    </lineage>
</organism>
<evidence type="ECO:0000313" key="8">
    <source>
        <dbReference type="Proteomes" id="UP000717515"/>
    </source>
</evidence>
<dbReference type="GO" id="GO:0004930">
    <property type="term" value="F:G protein-coupled receptor activity"/>
    <property type="evidence" value="ECO:0007669"/>
    <property type="project" value="TreeGrafter"/>
</dbReference>
<evidence type="ECO:0000256" key="5">
    <source>
        <dbReference type="SAM" id="MobiDB-lite"/>
    </source>
</evidence>
<dbReference type="Gene3D" id="1.20.1070.10">
    <property type="entry name" value="Rhodopsin 7-helix transmembrane proteins"/>
    <property type="match status" value="1"/>
</dbReference>
<comment type="caution">
    <text evidence="7">The sequence shown here is derived from an EMBL/GenBank/DDBJ whole genome shotgun (WGS) entry which is preliminary data.</text>
</comment>
<evidence type="ECO:0000256" key="6">
    <source>
        <dbReference type="SAM" id="Phobius"/>
    </source>
</evidence>
<feature type="region of interest" description="Disordered" evidence="5">
    <location>
        <begin position="530"/>
        <end position="673"/>
    </location>
</feature>
<feature type="transmembrane region" description="Helical" evidence="6">
    <location>
        <begin position="249"/>
        <end position="270"/>
    </location>
</feature>
<accession>A0A9P8CYN1</accession>
<proteinExistence type="predicted"/>
<feature type="transmembrane region" description="Helical" evidence="6">
    <location>
        <begin position="205"/>
        <end position="229"/>
    </location>
</feature>
<keyword evidence="4 6" id="KW-0472">Membrane</keyword>
<dbReference type="SUPFAM" id="SSF47857">
    <property type="entry name" value="Apolipophorin-III"/>
    <property type="match status" value="1"/>
</dbReference>
<feature type="transmembrane region" description="Helical" evidence="6">
    <location>
        <begin position="6"/>
        <end position="23"/>
    </location>
</feature>
<sequence>MAADELTFLILEYVGIALYLYLFGHCVYRSINYTLQVICVVGILNNINETFILLMFDDRVMTDARGTNACIISAVFEQFLPLSIALLTTCMGFNIWYLIVRKSRKKERQMLRWYCLVSFGVSAFATAIAVVLLRNRPYFATYTRKYYCDLEESYITLGTLAIPLLLAAMPGIYFAGRTIIYLVAQYYRFRRTFNRSTLTGGNNMTLGLSHCVRLLVYCFGFSSLVMLAVLERIIETRDQAPGYDKKARLAVLSDFSGSLIAFAVFFIFGTTRESFRTMSKILCLYQRCKPQQRSRDQSPEYEAMSMNDVLQPLPIVRPNMAQWPQSMTSTIEYPAAAAAATEAQPSSLQSPTSTPLEPLNYTRLLSDFVSNAAMPVDDDQISQGLLLSFSSYRSSFPTLSQQHRLLALKIHRMTHYHHGSNATSNAWIAGMVTLVSVAVYWYMSTTEEQRAEQREQVKDKASNAAKQVAAAKDDAIKEAEKLGEQAKEKATVASHKVQKKAGEMADHARDLASEGLDRAADAIKSGADKLSEAVEDGAEATKRGVKKARDNVKEATDDAHHNIKKGAKDMEKSAKDAKEKVKDTAKDVKKSTENVADDMKHTSKKVKDHAKDMAKDVKKSAEDISKDVKKGADDVTRDAKHAAKDTKDYPKDGAKAAKKHVEEGAKHAKGAAKNFADDVADDFEDAADDFEDAREHVKGGAKKAKKNAEDAVHDSKHSAKDSAHDAKHAAKDAARDASHKKDQHDSHSRNHNNDHQTHTNNLKTFANRGVHAESNVDESAAHTPHADSGHRRKASQDKTHDNHGHHGTIDVEHSELRVEAPEFRPKHVVA</sequence>
<feature type="region of interest" description="Disordered" evidence="5">
    <location>
        <begin position="486"/>
        <end position="506"/>
    </location>
</feature>
<evidence type="ECO:0000256" key="2">
    <source>
        <dbReference type="ARBA" id="ARBA00022692"/>
    </source>
</evidence>
<dbReference type="EMBL" id="JAIFTL010000091">
    <property type="protein sequence ID" value="KAG9323709.1"/>
    <property type="molecule type" value="Genomic_DNA"/>
</dbReference>
<dbReference type="Proteomes" id="UP000717515">
    <property type="component" value="Unassembled WGS sequence"/>
</dbReference>
<keyword evidence="3 6" id="KW-1133">Transmembrane helix</keyword>
<dbReference type="AlphaFoldDB" id="A0A9P8CYN1"/>
<evidence type="ECO:0000256" key="1">
    <source>
        <dbReference type="ARBA" id="ARBA00004141"/>
    </source>
</evidence>
<keyword evidence="2 6" id="KW-0812">Transmembrane</keyword>